<dbReference type="OrthoDB" id="3562689at2759"/>
<organism evidence="3 4">
    <name type="scientific">Coleophoma cylindrospora</name>
    <dbReference type="NCBI Taxonomy" id="1849047"/>
    <lineage>
        <taxon>Eukaryota</taxon>
        <taxon>Fungi</taxon>
        <taxon>Dikarya</taxon>
        <taxon>Ascomycota</taxon>
        <taxon>Pezizomycotina</taxon>
        <taxon>Leotiomycetes</taxon>
        <taxon>Helotiales</taxon>
        <taxon>Dermateaceae</taxon>
        <taxon>Coleophoma</taxon>
    </lineage>
</organism>
<accession>A0A3D8RMW7</accession>
<dbReference type="Proteomes" id="UP000256645">
    <property type="component" value="Unassembled WGS sequence"/>
</dbReference>
<feature type="region of interest" description="Disordered" evidence="1">
    <location>
        <begin position="150"/>
        <end position="169"/>
    </location>
</feature>
<comment type="caution">
    <text evidence="3">The sequence shown here is derived from an EMBL/GenBank/DDBJ whole genome shotgun (WGS) entry which is preliminary data.</text>
</comment>
<dbReference type="PANTHER" id="PTHR33112:SF9">
    <property type="entry name" value="HETEROKARYON INCOMPATIBILITY DOMAIN-CONTAINING PROTEIN"/>
    <property type="match status" value="1"/>
</dbReference>
<dbReference type="STRING" id="1849047.A0A3D8RMW7"/>
<dbReference type="AlphaFoldDB" id="A0A3D8RMW7"/>
<dbReference type="EMBL" id="PDLM01000006">
    <property type="protein sequence ID" value="RDW75442.1"/>
    <property type="molecule type" value="Genomic_DNA"/>
</dbReference>
<evidence type="ECO:0000313" key="4">
    <source>
        <dbReference type="Proteomes" id="UP000256645"/>
    </source>
</evidence>
<dbReference type="PANTHER" id="PTHR33112">
    <property type="entry name" value="DOMAIN PROTEIN, PUTATIVE-RELATED"/>
    <property type="match status" value="1"/>
</dbReference>
<gene>
    <name evidence="3" type="ORF">BP6252_06584</name>
</gene>
<dbReference type="InterPro" id="IPR010730">
    <property type="entry name" value="HET"/>
</dbReference>
<feature type="domain" description="Heterokaryon incompatibility" evidence="2">
    <location>
        <begin position="257"/>
        <end position="411"/>
    </location>
</feature>
<protein>
    <recommendedName>
        <fullName evidence="2">Heterokaryon incompatibility domain-containing protein</fullName>
    </recommendedName>
</protein>
<evidence type="ECO:0000256" key="1">
    <source>
        <dbReference type="SAM" id="MobiDB-lite"/>
    </source>
</evidence>
<keyword evidence="4" id="KW-1185">Reference proteome</keyword>
<sequence length="719" mass="81763">MTNPYFKPKAPHKEGTHITTSDEGPWFCGVCFRQLERGLFLIPDDDHEPHLLEYDDSGRAKPCSVKTPRLQASIERGCRMCHALYTTIIKCTRKHSTTVDESNFWSFQSQLWWRDHNWLTWEIHENDQITRPSDYTLELEIFSPISNRDGKINSTSSMQKPLQLPPRPASPLTLKSDTIDSYGHFNSVAEAFELPDNSASNASLSTAKFWLEECMRSHSKCRASAKVPLPSRLLRIRVALEGYEVRLVDTKGQSGCYFALSHCWGYPVAPRLETVKTIMANLESHKEFIPINSLPQTFQDALLFSHRLGMDYLWIDSLCIIQDSTEDWMFEASQMAAVYSQSLLTLHAMTAEDSEGGLFAALSKEYTTISVPQAEGSSWYSIRQKPEHLLSKGGVDPVQYKIMTRGWCYQEQMLSPRSLYFTSKGLNWECLTGSWCECHGPMIGDHELHSTTSPSVDDDGDLEGRYNKAAAHYALLSLTNTLDKLPAFAGIARAFENHHPRTFRGKYLAGLWQSQLPEHLFWMLQDCPKPGSILPRPWRAPSWSWATTDAMIEFSNRQVLQQLKFNIQIVETHHQLAGPDEFGQVLSAHLIIRAKLIPAKISVHGSYILTITASPFKSGSDLLEFTPDYDLFALGSGCISVPQDVYIMSLVALEDYKEVLQKDQRPVPFLVLVKIVHAEGSHYLRIGCGRYDQCSMWQGEQIHWRLLENECIDSVFMFK</sequence>
<name>A0A3D8RMW7_9HELO</name>
<reference evidence="3 4" key="1">
    <citation type="journal article" date="2018" name="IMA Fungus">
        <title>IMA Genome-F 9: Draft genome sequence of Annulohypoxylon stygium, Aspergillus mulundensis, Berkeleyomyces basicola (syn. Thielaviopsis basicola), Ceratocystis smalleyi, two Cercospora beticola strains, Coleophoma cylindrospora, Fusarium fracticaudum, Phialophora cf. hyalina, and Morchella septimelata.</title>
        <authorList>
            <person name="Wingfield B.D."/>
            <person name="Bills G.F."/>
            <person name="Dong Y."/>
            <person name="Huang W."/>
            <person name="Nel W.J."/>
            <person name="Swalarsk-Parry B.S."/>
            <person name="Vaghefi N."/>
            <person name="Wilken P.M."/>
            <person name="An Z."/>
            <person name="de Beer Z.W."/>
            <person name="De Vos L."/>
            <person name="Chen L."/>
            <person name="Duong T.A."/>
            <person name="Gao Y."/>
            <person name="Hammerbacher A."/>
            <person name="Kikkert J.R."/>
            <person name="Li Y."/>
            <person name="Li H."/>
            <person name="Li K."/>
            <person name="Li Q."/>
            <person name="Liu X."/>
            <person name="Ma X."/>
            <person name="Naidoo K."/>
            <person name="Pethybridge S.J."/>
            <person name="Sun J."/>
            <person name="Steenkamp E.T."/>
            <person name="van der Nest M.A."/>
            <person name="van Wyk S."/>
            <person name="Wingfield M.J."/>
            <person name="Xiong C."/>
            <person name="Yue Q."/>
            <person name="Zhang X."/>
        </authorList>
    </citation>
    <scope>NUCLEOTIDE SEQUENCE [LARGE SCALE GENOMIC DNA]</scope>
    <source>
        <strain evidence="3 4">BP6252</strain>
    </source>
</reference>
<evidence type="ECO:0000259" key="2">
    <source>
        <dbReference type="Pfam" id="PF06985"/>
    </source>
</evidence>
<evidence type="ECO:0000313" key="3">
    <source>
        <dbReference type="EMBL" id="RDW75442.1"/>
    </source>
</evidence>
<proteinExistence type="predicted"/>
<dbReference type="Pfam" id="PF06985">
    <property type="entry name" value="HET"/>
    <property type="match status" value="1"/>
</dbReference>